<protein>
    <submittedName>
        <fullName evidence="1">Uncharacterized protein</fullName>
    </submittedName>
</protein>
<feature type="non-terminal residue" evidence="1">
    <location>
        <position position="96"/>
    </location>
</feature>
<gene>
    <name evidence="1" type="ORF">LCGC14_1988750</name>
</gene>
<accession>A0A0F9I3R8</accession>
<reference evidence="1" key="1">
    <citation type="journal article" date="2015" name="Nature">
        <title>Complex archaea that bridge the gap between prokaryotes and eukaryotes.</title>
        <authorList>
            <person name="Spang A."/>
            <person name="Saw J.H."/>
            <person name="Jorgensen S.L."/>
            <person name="Zaremba-Niedzwiedzka K."/>
            <person name="Martijn J."/>
            <person name="Lind A.E."/>
            <person name="van Eijk R."/>
            <person name="Schleper C."/>
            <person name="Guy L."/>
            <person name="Ettema T.J."/>
        </authorList>
    </citation>
    <scope>NUCLEOTIDE SEQUENCE</scope>
</reference>
<evidence type="ECO:0000313" key="1">
    <source>
        <dbReference type="EMBL" id="KKL82042.1"/>
    </source>
</evidence>
<organism evidence="1">
    <name type="scientific">marine sediment metagenome</name>
    <dbReference type="NCBI Taxonomy" id="412755"/>
    <lineage>
        <taxon>unclassified sequences</taxon>
        <taxon>metagenomes</taxon>
        <taxon>ecological metagenomes</taxon>
    </lineage>
</organism>
<proteinExistence type="predicted"/>
<name>A0A0F9I3R8_9ZZZZ</name>
<sequence length="96" mass="10113">MTVDTHAPGTIKLNSVLYDVARNKKGDLQYNHRSGAVERGLGLWEHVAFRGGGAGMGYSVEGPDIPALGFYYSKNCMTILPGSIGPGPTVTALFSG</sequence>
<dbReference type="AlphaFoldDB" id="A0A0F9I3R8"/>
<comment type="caution">
    <text evidence="1">The sequence shown here is derived from an EMBL/GenBank/DDBJ whole genome shotgun (WGS) entry which is preliminary data.</text>
</comment>
<dbReference type="EMBL" id="LAZR01022385">
    <property type="protein sequence ID" value="KKL82042.1"/>
    <property type="molecule type" value="Genomic_DNA"/>
</dbReference>